<evidence type="ECO:0000313" key="2">
    <source>
        <dbReference type="Proteomes" id="UP000030745"/>
    </source>
</evidence>
<keyword evidence="2" id="KW-1185">Reference proteome</keyword>
<dbReference type="GeneID" id="24131416"/>
<dbReference type="Proteomes" id="UP000030745">
    <property type="component" value="Unassembled WGS sequence"/>
</dbReference>
<dbReference type="EMBL" id="KK583235">
    <property type="protein sequence ID" value="KDO25090.1"/>
    <property type="molecule type" value="Genomic_DNA"/>
</dbReference>
<name>A0A067C7E5_SAPPC</name>
<reference evidence="1 2" key="1">
    <citation type="journal article" date="2013" name="PLoS Genet.">
        <title>Distinctive expansion of potential virulence genes in the genome of the oomycete fish pathogen Saprolegnia parasitica.</title>
        <authorList>
            <person name="Jiang R.H."/>
            <person name="de Bruijn I."/>
            <person name="Haas B.J."/>
            <person name="Belmonte R."/>
            <person name="Lobach L."/>
            <person name="Christie J."/>
            <person name="van den Ackerveken G."/>
            <person name="Bottin A."/>
            <person name="Bulone V."/>
            <person name="Diaz-Moreno S.M."/>
            <person name="Dumas B."/>
            <person name="Fan L."/>
            <person name="Gaulin E."/>
            <person name="Govers F."/>
            <person name="Grenville-Briggs L.J."/>
            <person name="Horner N.R."/>
            <person name="Levin J.Z."/>
            <person name="Mammella M."/>
            <person name="Meijer H.J."/>
            <person name="Morris P."/>
            <person name="Nusbaum C."/>
            <person name="Oome S."/>
            <person name="Phillips A.J."/>
            <person name="van Rooyen D."/>
            <person name="Rzeszutek E."/>
            <person name="Saraiva M."/>
            <person name="Secombes C.J."/>
            <person name="Seidl M.F."/>
            <person name="Snel B."/>
            <person name="Stassen J.H."/>
            <person name="Sykes S."/>
            <person name="Tripathy S."/>
            <person name="van den Berg H."/>
            <person name="Vega-Arreguin J.C."/>
            <person name="Wawra S."/>
            <person name="Young S.K."/>
            <person name="Zeng Q."/>
            <person name="Dieguez-Uribeondo J."/>
            <person name="Russ C."/>
            <person name="Tyler B.M."/>
            <person name="van West P."/>
        </authorList>
    </citation>
    <scope>NUCLEOTIDE SEQUENCE [LARGE SCALE GENOMIC DNA]</scope>
    <source>
        <strain evidence="1 2">CBS 223.65</strain>
    </source>
</reference>
<protein>
    <submittedName>
        <fullName evidence="1">Uncharacterized protein</fullName>
    </submittedName>
</protein>
<sequence length="85" mass="9312">MKVLKKFGEDGHRVVVVVDPEDCVLVGADHFAAFLEPCHGNPLARMGSSKSQSHESITSSALLHTWMGCRTDTILLHETGDRLQP</sequence>
<accession>A0A067C7E5</accession>
<dbReference type="RefSeq" id="XP_012204164.1">
    <property type="nucleotide sequence ID" value="XM_012348774.1"/>
</dbReference>
<gene>
    <name evidence="1" type="ORF">SPRG_09231</name>
</gene>
<dbReference type="VEuPathDB" id="FungiDB:SPRG_09231"/>
<evidence type="ECO:0000313" key="1">
    <source>
        <dbReference type="EMBL" id="KDO25090.1"/>
    </source>
</evidence>
<proteinExistence type="predicted"/>
<dbReference type="KEGG" id="spar:SPRG_09231"/>
<organism evidence="1 2">
    <name type="scientific">Saprolegnia parasitica (strain CBS 223.65)</name>
    <dbReference type="NCBI Taxonomy" id="695850"/>
    <lineage>
        <taxon>Eukaryota</taxon>
        <taxon>Sar</taxon>
        <taxon>Stramenopiles</taxon>
        <taxon>Oomycota</taxon>
        <taxon>Saprolegniomycetes</taxon>
        <taxon>Saprolegniales</taxon>
        <taxon>Saprolegniaceae</taxon>
        <taxon>Saprolegnia</taxon>
    </lineage>
</organism>
<dbReference type="AlphaFoldDB" id="A0A067C7E5"/>